<dbReference type="InterPro" id="IPR011042">
    <property type="entry name" value="6-blade_b-propeller_TolB-like"/>
</dbReference>
<dbReference type="PATRIC" id="fig|1434123.4.peg.1696"/>
<evidence type="ECO:0000313" key="1">
    <source>
        <dbReference type="EMBL" id="AKB43694.1"/>
    </source>
</evidence>
<organism evidence="1 2">
    <name type="scientific">Methanosarcina vacuolata Z-761</name>
    <dbReference type="NCBI Taxonomy" id="1434123"/>
    <lineage>
        <taxon>Archaea</taxon>
        <taxon>Methanobacteriati</taxon>
        <taxon>Methanobacteriota</taxon>
        <taxon>Stenosarchaea group</taxon>
        <taxon>Methanomicrobia</taxon>
        <taxon>Methanosarcinales</taxon>
        <taxon>Methanosarcinaceae</taxon>
        <taxon>Methanosarcina</taxon>
    </lineage>
</organism>
<dbReference type="Proteomes" id="UP000033096">
    <property type="component" value="Chromosome"/>
</dbReference>
<dbReference type="PANTHER" id="PTHR36842">
    <property type="entry name" value="PROTEIN TOLB HOMOLOG"/>
    <property type="match status" value="1"/>
</dbReference>
<dbReference type="SUPFAM" id="SSF69304">
    <property type="entry name" value="Tricorn protease N-terminal domain"/>
    <property type="match status" value="1"/>
</dbReference>
<evidence type="ECO:0000313" key="2">
    <source>
        <dbReference type="Proteomes" id="UP000033096"/>
    </source>
</evidence>
<dbReference type="EMBL" id="CP009520">
    <property type="protein sequence ID" value="AKB43694.1"/>
    <property type="molecule type" value="Genomic_DNA"/>
</dbReference>
<dbReference type="PANTHER" id="PTHR36842:SF1">
    <property type="entry name" value="PROTEIN TOLB"/>
    <property type="match status" value="1"/>
</dbReference>
<name>A0A0E3Q4Q8_9EURY</name>
<dbReference type="InterPro" id="IPR027618">
    <property type="entry name" value="Beta_prop_Msarc"/>
</dbReference>
<dbReference type="AlphaFoldDB" id="A0A0E3Q4Q8"/>
<reference evidence="1 2" key="1">
    <citation type="submission" date="2014-07" db="EMBL/GenBank/DDBJ databases">
        <title>Methanogenic archaea and the global carbon cycle.</title>
        <authorList>
            <person name="Henriksen J.R."/>
            <person name="Luke J."/>
            <person name="Reinhart S."/>
            <person name="Benedict M.N."/>
            <person name="Youngblut N.D."/>
            <person name="Metcalf M.E."/>
            <person name="Whitaker R.J."/>
            <person name="Metcalf W.W."/>
        </authorList>
    </citation>
    <scope>NUCLEOTIDE SEQUENCE [LARGE SCALE GENOMIC DNA]</scope>
    <source>
        <strain evidence="1 2">Z-761</strain>
    </source>
</reference>
<accession>A0A0E3Q4Q8</accession>
<dbReference type="HOGENOM" id="CLU_009318_6_0_2"/>
<dbReference type="KEGG" id="mvc:MSVAZ_1425"/>
<sequence>MGNKIIHIGLALIFLISFTSIANAGKETMIISSRLTSSPSIYGNIVTWSDTFGNMVGMYDLTTGNITGLGYAQNSPSIQGDKITWWDGGSVIVYNISTGKETKIDNTSTPAIYGDNVVYVRSKYVDGQPAYYQNAEYNSLYLYNLSTSEEVQLIPYTHDLFGTHPRWGFSTYGNKIVYGRMNRVNPGEYSANISIYDIPTKRISDISRTGRAGGGKIYGNIVVWIEYKNELMNVMDVYMRDIAKHETRQVTFDGNSTNPDVYGDRIVLEKKYRGGEKWSSDIYMYNISTNETTRITDSTYAREPAIYEDKIVYIDSRTDPEHRENRDIYLYNLSA</sequence>
<dbReference type="NCBIfam" id="TIGR04275">
    <property type="entry name" value="beta_prop_Msarc"/>
    <property type="match status" value="2"/>
</dbReference>
<proteinExistence type="predicted"/>
<dbReference type="Gene3D" id="2.120.10.30">
    <property type="entry name" value="TolB, C-terminal domain"/>
    <property type="match status" value="1"/>
</dbReference>
<keyword evidence="2" id="KW-1185">Reference proteome</keyword>
<protein>
    <submittedName>
        <fullName evidence="1">Cell surface protein</fullName>
    </submittedName>
</protein>
<gene>
    <name evidence="1" type="ORF">MSVAZ_1425</name>
</gene>